<evidence type="ECO:0000313" key="2">
    <source>
        <dbReference type="Proteomes" id="UP000018144"/>
    </source>
</evidence>
<proteinExistence type="predicted"/>
<dbReference type="EMBL" id="HF935448">
    <property type="protein sequence ID" value="CCX09285.1"/>
    <property type="molecule type" value="Genomic_DNA"/>
</dbReference>
<sequence length="38" mass="4403">MQSRSRVTLMDRKVKHITTRHPVELTFVASSFGIRIGF</sequence>
<evidence type="ECO:0000313" key="1">
    <source>
        <dbReference type="EMBL" id="CCX09285.1"/>
    </source>
</evidence>
<dbReference type="Proteomes" id="UP000018144">
    <property type="component" value="Unassembled WGS sequence"/>
</dbReference>
<reference evidence="1 2" key="1">
    <citation type="journal article" date="2013" name="PLoS Genet.">
        <title>The genome and development-dependent transcriptomes of Pyronema confluens: a window into fungal evolution.</title>
        <authorList>
            <person name="Traeger S."/>
            <person name="Altegoer F."/>
            <person name="Freitag M."/>
            <person name="Gabaldon T."/>
            <person name="Kempken F."/>
            <person name="Kumar A."/>
            <person name="Marcet-Houben M."/>
            <person name="Poggeler S."/>
            <person name="Stajich J.E."/>
            <person name="Nowrousian M."/>
        </authorList>
    </citation>
    <scope>NUCLEOTIDE SEQUENCE [LARGE SCALE GENOMIC DNA]</scope>
    <source>
        <strain evidence="2">CBS 100304</strain>
        <tissue evidence="1">Vegetative mycelium</tissue>
    </source>
</reference>
<gene>
    <name evidence="1" type="ORF">PCON_08878</name>
</gene>
<keyword evidence="2" id="KW-1185">Reference proteome</keyword>
<protein>
    <submittedName>
        <fullName evidence="1">Uncharacterized protein</fullName>
    </submittedName>
</protein>
<organism evidence="1 2">
    <name type="scientific">Pyronema omphalodes (strain CBS 100304)</name>
    <name type="common">Pyronema confluens</name>
    <dbReference type="NCBI Taxonomy" id="1076935"/>
    <lineage>
        <taxon>Eukaryota</taxon>
        <taxon>Fungi</taxon>
        <taxon>Dikarya</taxon>
        <taxon>Ascomycota</taxon>
        <taxon>Pezizomycotina</taxon>
        <taxon>Pezizomycetes</taxon>
        <taxon>Pezizales</taxon>
        <taxon>Pyronemataceae</taxon>
        <taxon>Pyronema</taxon>
    </lineage>
</organism>
<accession>U4L2A9</accession>
<dbReference type="AlphaFoldDB" id="U4L2A9"/>
<name>U4L2A9_PYROM</name>